<evidence type="ECO:0000256" key="3">
    <source>
        <dbReference type="ARBA" id="ARBA00022597"/>
    </source>
</evidence>
<dbReference type="InterPro" id="IPR013657">
    <property type="entry name" value="SCL35B1-4/HUT1"/>
</dbReference>
<evidence type="ECO:0000256" key="1">
    <source>
        <dbReference type="ARBA" id="ARBA00004439"/>
    </source>
</evidence>
<comment type="subcellular location">
    <subcellularLocation>
        <location evidence="1 9">Cytoplasmic vesicle membrane</location>
        <topology evidence="1 9">Multi-pass membrane protein</topology>
    </subcellularLocation>
    <subcellularLocation>
        <location evidence="9">Golgi apparatus membrane</location>
        <topology evidence="9">Multi-pass membrane protein</topology>
    </subcellularLocation>
    <subcellularLocation>
        <location evidence="9">Endoplasmic reticulum membrane</location>
        <topology evidence="9">Multi-pass membrane protein</topology>
    </subcellularLocation>
</comment>
<organism evidence="11 12">
    <name type="scientific">[Candida] railenensis</name>
    <dbReference type="NCBI Taxonomy" id="45579"/>
    <lineage>
        <taxon>Eukaryota</taxon>
        <taxon>Fungi</taxon>
        <taxon>Dikarya</taxon>
        <taxon>Ascomycota</taxon>
        <taxon>Saccharomycotina</taxon>
        <taxon>Pichiomycetes</taxon>
        <taxon>Debaryomycetaceae</taxon>
        <taxon>Kurtzmaniella</taxon>
    </lineage>
</organism>
<feature type="transmembrane region" description="Helical" evidence="9">
    <location>
        <begin position="254"/>
        <end position="277"/>
    </location>
</feature>
<reference evidence="11" key="1">
    <citation type="submission" date="2022-03" db="EMBL/GenBank/DDBJ databases">
        <authorList>
            <person name="Legras J.-L."/>
            <person name="Devillers H."/>
            <person name="Grondin C."/>
        </authorList>
    </citation>
    <scope>NUCLEOTIDE SEQUENCE</scope>
    <source>
        <strain evidence="11">CLIB 1423</strain>
    </source>
</reference>
<feature type="transmembrane region" description="Helical" evidence="9">
    <location>
        <begin position="84"/>
        <end position="106"/>
    </location>
</feature>
<dbReference type="GO" id="GO:0055085">
    <property type="term" value="P:transmembrane transport"/>
    <property type="evidence" value="ECO:0007669"/>
    <property type="project" value="InterPro"/>
</dbReference>
<dbReference type="GO" id="GO:0030659">
    <property type="term" value="C:cytoplasmic vesicle membrane"/>
    <property type="evidence" value="ECO:0007669"/>
    <property type="project" value="UniProtKB-SubCell"/>
</dbReference>
<accession>A0A9P0QQC7</accession>
<keyword evidence="6 9" id="KW-0333">Golgi apparatus</keyword>
<dbReference type="EMBL" id="CAKXYY010000007">
    <property type="protein sequence ID" value="CAH2352663.1"/>
    <property type="molecule type" value="Genomic_DNA"/>
</dbReference>
<feature type="transmembrane region" description="Helical" evidence="9">
    <location>
        <begin position="382"/>
        <end position="402"/>
    </location>
</feature>
<comment type="function">
    <text evidence="9">Involved in the import of GDP-mannose from the cytoplasm into the Golgi lumen.</text>
</comment>
<dbReference type="GO" id="GO:0000139">
    <property type="term" value="C:Golgi membrane"/>
    <property type="evidence" value="ECO:0007669"/>
    <property type="project" value="UniProtKB-SubCell"/>
</dbReference>
<dbReference type="Pfam" id="PF08449">
    <property type="entry name" value="UAA"/>
    <property type="match status" value="1"/>
</dbReference>
<evidence type="ECO:0000256" key="4">
    <source>
        <dbReference type="ARBA" id="ARBA00022692"/>
    </source>
</evidence>
<keyword evidence="4 9" id="KW-0812">Transmembrane</keyword>
<evidence type="ECO:0000256" key="7">
    <source>
        <dbReference type="ARBA" id="ARBA00023136"/>
    </source>
</evidence>
<feature type="transmembrane region" description="Helical" evidence="9">
    <location>
        <begin position="289"/>
        <end position="308"/>
    </location>
</feature>
<feature type="transmembrane region" description="Helical" evidence="9">
    <location>
        <begin position="217"/>
        <end position="234"/>
    </location>
</feature>
<keyword evidence="12" id="KW-1185">Reference proteome</keyword>
<keyword evidence="3 9" id="KW-0762">Sugar transport</keyword>
<dbReference type="Proteomes" id="UP000837801">
    <property type="component" value="Unassembled WGS sequence"/>
</dbReference>
<keyword evidence="2 9" id="KW-0813">Transport</keyword>
<dbReference type="InterPro" id="IPR050186">
    <property type="entry name" value="TPT_transporter"/>
</dbReference>
<evidence type="ECO:0000256" key="6">
    <source>
        <dbReference type="ARBA" id="ARBA00023034"/>
    </source>
</evidence>
<name>A0A9P0QQC7_9ASCO</name>
<comment type="similarity">
    <text evidence="9">Belongs to the TPT transporter family. SLC35D subfamily.</text>
</comment>
<protein>
    <recommendedName>
        <fullName evidence="9">GDP-mannose transporter</fullName>
        <shortName evidence="9">GMT</shortName>
    </recommendedName>
</protein>
<evidence type="ECO:0000256" key="10">
    <source>
        <dbReference type="SAM" id="MobiDB-lite"/>
    </source>
</evidence>
<feature type="transmembrane region" description="Helical" evidence="9">
    <location>
        <begin position="320"/>
        <end position="340"/>
    </location>
</feature>
<comment type="caution">
    <text evidence="11">The sequence shown here is derived from an EMBL/GenBank/DDBJ whole genome shotgun (WGS) entry which is preliminary data.</text>
</comment>
<evidence type="ECO:0000256" key="8">
    <source>
        <dbReference type="ARBA" id="ARBA00023329"/>
    </source>
</evidence>
<keyword evidence="7 9" id="KW-0472">Membrane</keyword>
<evidence type="ECO:0000313" key="11">
    <source>
        <dbReference type="EMBL" id="CAH2352663.1"/>
    </source>
</evidence>
<dbReference type="GO" id="GO:0005789">
    <property type="term" value="C:endoplasmic reticulum membrane"/>
    <property type="evidence" value="ECO:0007669"/>
    <property type="project" value="UniProtKB-SubCell"/>
</dbReference>
<keyword evidence="5 9" id="KW-1133">Transmembrane helix</keyword>
<gene>
    <name evidence="11" type="ORF">CLIB1423_07S04720</name>
</gene>
<comment type="subunit">
    <text evidence="9">Homooligomer.</text>
</comment>
<feature type="transmembrane region" description="Helical" evidence="9">
    <location>
        <begin position="352"/>
        <end position="376"/>
    </location>
</feature>
<keyword evidence="8 9" id="KW-0968">Cytoplasmic vesicle</keyword>
<evidence type="ECO:0000256" key="5">
    <source>
        <dbReference type="ARBA" id="ARBA00022989"/>
    </source>
</evidence>
<keyword evidence="9" id="KW-0256">Endoplasmic reticulum</keyword>
<dbReference type="PANTHER" id="PTHR11132">
    <property type="entry name" value="SOLUTE CARRIER FAMILY 35"/>
    <property type="match status" value="1"/>
</dbReference>
<evidence type="ECO:0000256" key="2">
    <source>
        <dbReference type="ARBA" id="ARBA00022448"/>
    </source>
</evidence>
<feature type="compositionally biased region" description="Low complexity" evidence="10">
    <location>
        <begin position="19"/>
        <end position="48"/>
    </location>
</feature>
<sequence>MISRPRSRASSMALPLARNGESSSTNTNGNATNIVTTANGSGSSSGSSNSPYQATIYILGWYVFSLSISIYNKWMFGPSLDFHYPILITSFHQFCLFLLSTAVLYWRPKLRPDVESMTTNSPATNPTITITSSSATTIRSSSSTKSSLRHLINSIKMPPSTFIRSILPCSLASAGDIGLSNVSFKFISLTLYTMLKTSSLGFVLIFGLLFGLEKFRWNLVLIVVTMSFSVLLMVNKRHSDQEEQEEIDSSSQSIGIFLVLGASMMSGLRWSFTQILLKHNDYTSNSISTIFFLSPGMCTILFVLGLIFEGWSDFTSSPVWALRGIFQTIVLMIVPGFLAFMMTLCEFKLLSVAQVITLSIAGIFKELLTILLSSIIFGDRLSWINCIGLILTFLDILWYNYYRYLQKNSTLNSTSSSKHEYLSVPTDDSGIEMKKL</sequence>
<dbReference type="AlphaFoldDB" id="A0A9P0QQC7"/>
<feature type="region of interest" description="Disordered" evidence="10">
    <location>
        <begin position="1"/>
        <end position="48"/>
    </location>
</feature>
<dbReference type="OrthoDB" id="18894at2759"/>
<evidence type="ECO:0000256" key="9">
    <source>
        <dbReference type="RuleBase" id="RU367097"/>
    </source>
</evidence>
<proteinExistence type="inferred from homology"/>
<feature type="transmembrane region" description="Helical" evidence="9">
    <location>
        <begin position="189"/>
        <end position="210"/>
    </location>
</feature>
<feature type="transmembrane region" description="Helical" evidence="9">
    <location>
        <begin position="54"/>
        <end position="72"/>
    </location>
</feature>
<evidence type="ECO:0000313" key="12">
    <source>
        <dbReference type="Proteomes" id="UP000837801"/>
    </source>
</evidence>